<dbReference type="AlphaFoldDB" id="A0AAV3S1V6"/>
<sequence length="250" mass="28662">MQDFKAAMLRDFDMTNLEEMHYFLGIEVVQHEKGIFVCQRQYAEEILKRFGMSYCNPSYISIAPAIKLDKDVEGEQVDDTFYKQIIGSLMYLTATRPDLMFVTRLISRYMTKPTELHLQGVVAWSSKKQPIVTLSTTEAEFIAAAGCSCQAIWLKRILNQVGFEDGSCTQINFDNSSAIKLSKNPVIHGRSNHIDVRLHFLRNFSKDGMIELIHCSTTEQITNIMTKSLKIEIFHKLRNMLGMKEFGEVN</sequence>
<dbReference type="InterPro" id="IPR013103">
    <property type="entry name" value="RVT_2"/>
</dbReference>
<gene>
    <name evidence="2" type="ORF">LIER_34203</name>
</gene>
<dbReference type="Pfam" id="PF07727">
    <property type="entry name" value="RVT_2"/>
    <property type="match status" value="1"/>
</dbReference>
<keyword evidence="3" id="KW-1185">Reference proteome</keyword>
<dbReference type="CDD" id="cd09272">
    <property type="entry name" value="RNase_HI_RT_Ty1"/>
    <property type="match status" value="1"/>
</dbReference>
<evidence type="ECO:0000313" key="3">
    <source>
        <dbReference type="Proteomes" id="UP001454036"/>
    </source>
</evidence>
<dbReference type="Proteomes" id="UP001454036">
    <property type="component" value="Unassembled WGS sequence"/>
</dbReference>
<name>A0AAV3S1V6_LITER</name>
<evidence type="ECO:0000313" key="2">
    <source>
        <dbReference type="EMBL" id="GAA0186915.1"/>
    </source>
</evidence>
<feature type="domain" description="Reverse transcriptase Ty1/copia-type" evidence="1">
    <location>
        <begin position="1"/>
        <end position="62"/>
    </location>
</feature>
<dbReference type="EMBL" id="BAABME010014165">
    <property type="protein sequence ID" value="GAA0186915.1"/>
    <property type="molecule type" value="Genomic_DNA"/>
</dbReference>
<reference evidence="2 3" key="1">
    <citation type="submission" date="2024-01" db="EMBL/GenBank/DDBJ databases">
        <title>The complete chloroplast genome sequence of Lithospermum erythrorhizon: insights into the phylogenetic relationship among Boraginaceae species and the maternal lineages of purple gromwells.</title>
        <authorList>
            <person name="Okada T."/>
            <person name="Watanabe K."/>
        </authorList>
    </citation>
    <scope>NUCLEOTIDE SEQUENCE [LARGE SCALE GENOMIC DNA]</scope>
</reference>
<proteinExistence type="predicted"/>
<organism evidence="2 3">
    <name type="scientific">Lithospermum erythrorhizon</name>
    <name type="common">Purple gromwell</name>
    <name type="synonym">Lithospermum officinale var. erythrorhizon</name>
    <dbReference type="NCBI Taxonomy" id="34254"/>
    <lineage>
        <taxon>Eukaryota</taxon>
        <taxon>Viridiplantae</taxon>
        <taxon>Streptophyta</taxon>
        <taxon>Embryophyta</taxon>
        <taxon>Tracheophyta</taxon>
        <taxon>Spermatophyta</taxon>
        <taxon>Magnoliopsida</taxon>
        <taxon>eudicotyledons</taxon>
        <taxon>Gunneridae</taxon>
        <taxon>Pentapetalae</taxon>
        <taxon>asterids</taxon>
        <taxon>lamiids</taxon>
        <taxon>Boraginales</taxon>
        <taxon>Boraginaceae</taxon>
        <taxon>Boraginoideae</taxon>
        <taxon>Lithospermeae</taxon>
        <taxon>Lithospermum</taxon>
    </lineage>
</organism>
<accession>A0AAV3S1V6</accession>
<protein>
    <recommendedName>
        <fullName evidence="1">Reverse transcriptase Ty1/copia-type domain-containing protein</fullName>
    </recommendedName>
</protein>
<dbReference type="PANTHER" id="PTHR11439">
    <property type="entry name" value="GAG-POL-RELATED RETROTRANSPOSON"/>
    <property type="match status" value="1"/>
</dbReference>
<evidence type="ECO:0000259" key="1">
    <source>
        <dbReference type="Pfam" id="PF07727"/>
    </source>
</evidence>
<dbReference type="PANTHER" id="PTHR11439:SF517">
    <property type="entry name" value="CYSTEINE-RICH RLK (RECEPTOR-LIKE PROTEIN KINASE) 8"/>
    <property type="match status" value="1"/>
</dbReference>
<comment type="caution">
    <text evidence="2">The sequence shown here is derived from an EMBL/GenBank/DDBJ whole genome shotgun (WGS) entry which is preliminary data.</text>
</comment>